<organism evidence="2 3">
    <name type="scientific">Clohesyomyces aquaticus</name>
    <dbReference type="NCBI Taxonomy" id="1231657"/>
    <lineage>
        <taxon>Eukaryota</taxon>
        <taxon>Fungi</taxon>
        <taxon>Dikarya</taxon>
        <taxon>Ascomycota</taxon>
        <taxon>Pezizomycotina</taxon>
        <taxon>Dothideomycetes</taxon>
        <taxon>Pleosporomycetidae</taxon>
        <taxon>Pleosporales</taxon>
        <taxon>Lindgomycetaceae</taxon>
        <taxon>Clohesyomyces</taxon>
    </lineage>
</organism>
<evidence type="ECO:0000313" key="2">
    <source>
        <dbReference type="EMBL" id="ORY04019.1"/>
    </source>
</evidence>
<feature type="transmembrane region" description="Helical" evidence="1">
    <location>
        <begin position="226"/>
        <end position="250"/>
    </location>
</feature>
<comment type="caution">
    <text evidence="2">The sequence shown here is derived from an EMBL/GenBank/DDBJ whole genome shotgun (WGS) entry which is preliminary data.</text>
</comment>
<dbReference type="Proteomes" id="UP000193144">
    <property type="component" value="Unassembled WGS sequence"/>
</dbReference>
<proteinExistence type="predicted"/>
<keyword evidence="3" id="KW-1185">Reference proteome</keyword>
<feature type="transmembrane region" description="Helical" evidence="1">
    <location>
        <begin position="181"/>
        <end position="206"/>
    </location>
</feature>
<dbReference type="EMBL" id="MCFA01000140">
    <property type="protein sequence ID" value="ORY04019.1"/>
    <property type="molecule type" value="Genomic_DNA"/>
</dbReference>
<keyword evidence="1" id="KW-0472">Membrane</keyword>
<accession>A0A1Y1Z1E2</accession>
<keyword evidence="1" id="KW-0812">Transmembrane</keyword>
<evidence type="ECO:0000313" key="3">
    <source>
        <dbReference type="Proteomes" id="UP000193144"/>
    </source>
</evidence>
<reference evidence="2 3" key="1">
    <citation type="submission" date="2016-07" db="EMBL/GenBank/DDBJ databases">
        <title>Pervasive Adenine N6-methylation of Active Genes in Fungi.</title>
        <authorList>
            <consortium name="DOE Joint Genome Institute"/>
            <person name="Mondo S.J."/>
            <person name="Dannebaum R.O."/>
            <person name="Kuo R.C."/>
            <person name="Labutti K."/>
            <person name="Haridas S."/>
            <person name="Kuo A."/>
            <person name="Salamov A."/>
            <person name="Ahrendt S.R."/>
            <person name="Lipzen A."/>
            <person name="Sullivan W."/>
            <person name="Andreopoulos W.B."/>
            <person name="Clum A."/>
            <person name="Lindquist E."/>
            <person name="Daum C."/>
            <person name="Ramamoorthy G.K."/>
            <person name="Gryganskyi A."/>
            <person name="Culley D."/>
            <person name="Magnuson J.K."/>
            <person name="James T.Y."/>
            <person name="O'Malley M.A."/>
            <person name="Stajich J.E."/>
            <person name="Spatafora J.W."/>
            <person name="Visel A."/>
            <person name="Grigoriev I.V."/>
        </authorList>
    </citation>
    <scope>NUCLEOTIDE SEQUENCE [LARGE SCALE GENOMIC DNA]</scope>
    <source>
        <strain evidence="2 3">CBS 115471</strain>
    </source>
</reference>
<gene>
    <name evidence="2" type="ORF">BCR34DRAFT_634638</name>
</gene>
<name>A0A1Y1Z1E2_9PLEO</name>
<protein>
    <submittedName>
        <fullName evidence="2">Uncharacterized protein</fullName>
    </submittedName>
</protein>
<sequence>MSLSHWRVSDSLKETEEIAFCLVDQNVLVKCIKWDILAELYAQAEISEEEEAEKPLPLPEWVLWTKDNLLQPIQDGYKFLTSNPKALSKMLTAAEKDRLQALRPEAIQRALEAQPRRLELQRKTQQVVAAVKTYVRVFYWHFISLFIRSANATELNSTTPVPASDLADIITSRSAINRLDLILALLSALLPSFLTTPITLPFSLLFQLLSLFASSLSHLWTLSKSLWVPAIQPIVYLQVLLILLSIVYLLS</sequence>
<keyword evidence="1" id="KW-1133">Transmembrane helix</keyword>
<dbReference type="AlphaFoldDB" id="A0A1Y1Z1E2"/>
<evidence type="ECO:0000256" key="1">
    <source>
        <dbReference type="SAM" id="Phobius"/>
    </source>
</evidence>